<dbReference type="GO" id="GO:0006641">
    <property type="term" value="P:triglyceride metabolic process"/>
    <property type="evidence" value="ECO:0007669"/>
    <property type="project" value="TreeGrafter"/>
</dbReference>
<keyword evidence="10" id="KW-0067">ATP-binding</keyword>
<dbReference type="Proteomes" id="UP001168972">
    <property type="component" value="Unassembled WGS sequence"/>
</dbReference>
<comment type="subcellular location">
    <subcellularLocation>
        <location evidence="1">Cytoplasm</location>
    </subcellularLocation>
</comment>
<evidence type="ECO:0000313" key="17">
    <source>
        <dbReference type="Proteomes" id="UP001168972"/>
    </source>
</evidence>
<evidence type="ECO:0000313" key="16">
    <source>
        <dbReference type="EMBL" id="KAK0181336.1"/>
    </source>
</evidence>
<evidence type="ECO:0000256" key="13">
    <source>
        <dbReference type="ARBA" id="ARBA00047192"/>
    </source>
</evidence>
<reference evidence="16" key="2">
    <citation type="submission" date="2023-03" db="EMBL/GenBank/DDBJ databases">
        <authorList>
            <person name="Inwood S.N."/>
            <person name="Skelly J.G."/>
            <person name="Guhlin J."/>
            <person name="Harrop T.W.R."/>
            <person name="Goldson S.G."/>
            <person name="Dearden P.K."/>
        </authorList>
    </citation>
    <scope>NUCLEOTIDE SEQUENCE</scope>
    <source>
        <strain evidence="16">Lincoln</strain>
        <tissue evidence="16">Whole body</tissue>
    </source>
</reference>
<dbReference type="Pfam" id="PF00370">
    <property type="entry name" value="FGGY_N"/>
    <property type="match status" value="1"/>
</dbReference>
<evidence type="ECO:0000259" key="14">
    <source>
        <dbReference type="Pfam" id="PF00370"/>
    </source>
</evidence>
<dbReference type="GO" id="GO:0046167">
    <property type="term" value="P:glycerol-3-phosphate biosynthetic process"/>
    <property type="evidence" value="ECO:0007669"/>
    <property type="project" value="TreeGrafter"/>
</dbReference>
<dbReference type="InterPro" id="IPR043129">
    <property type="entry name" value="ATPase_NBD"/>
</dbReference>
<comment type="similarity">
    <text evidence="3">Belongs to the FGGY kinase family.</text>
</comment>
<evidence type="ECO:0000256" key="5">
    <source>
        <dbReference type="ARBA" id="ARBA00022490"/>
    </source>
</evidence>
<keyword evidence="7" id="KW-0547">Nucleotide-binding</keyword>
<evidence type="ECO:0000256" key="10">
    <source>
        <dbReference type="ARBA" id="ARBA00022840"/>
    </source>
</evidence>
<dbReference type="AlphaFoldDB" id="A0AA39G5C6"/>
<reference evidence="16" key="1">
    <citation type="journal article" date="2023" name="bioRxiv">
        <title>Scaffold-level genome assemblies of two parasitoid biocontrol wasps reveal the parthenogenesis mechanism and an associated novel virus.</title>
        <authorList>
            <person name="Inwood S."/>
            <person name="Skelly J."/>
            <person name="Guhlin J."/>
            <person name="Harrop T."/>
            <person name="Goldson S."/>
            <person name="Dearden P."/>
        </authorList>
    </citation>
    <scope>NUCLEOTIDE SEQUENCE</scope>
    <source>
        <strain evidence="16">Lincoln</strain>
        <tissue evidence="16">Whole body</tissue>
    </source>
</reference>
<evidence type="ECO:0000256" key="4">
    <source>
        <dbReference type="ARBA" id="ARBA00012099"/>
    </source>
</evidence>
<comment type="caution">
    <text evidence="16">The sequence shown here is derived from an EMBL/GenBank/DDBJ whole genome shotgun (WGS) entry which is preliminary data.</text>
</comment>
<dbReference type="InterPro" id="IPR037444">
    <property type="entry name" value="GK5"/>
</dbReference>
<evidence type="ECO:0000256" key="9">
    <source>
        <dbReference type="ARBA" id="ARBA00022798"/>
    </source>
</evidence>
<keyword evidence="8" id="KW-0418">Kinase</keyword>
<dbReference type="CDD" id="cd07793">
    <property type="entry name" value="ASKHA_NBD_FGGY_GK5-like"/>
    <property type="match status" value="1"/>
</dbReference>
<evidence type="ECO:0000256" key="3">
    <source>
        <dbReference type="ARBA" id="ARBA00009156"/>
    </source>
</evidence>
<dbReference type="GO" id="GO:0005524">
    <property type="term" value="F:ATP binding"/>
    <property type="evidence" value="ECO:0007669"/>
    <property type="project" value="UniProtKB-KW"/>
</dbReference>
<evidence type="ECO:0000259" key="15">
    <source>
        <dbReference type="Pfam" id="PF02782"/>
    </source>
</evidence>
<proteinExistence type="inferred from homology"/>
<dbReference type="PIRSF" id="PIRSF000538">
    <property type="entry name" value="GlpK"/>
    <property type="match status" value="1"/>
</dbReference>
<dbReference type="PANTHER" id="PTHR10196">
    <property type="entry name" value="SUGAR KINASE"/>
    <property type="match status" value="1"/>
</dbReference>
<evidence type="ECO:0000256" key="8">
    <source>
        <dbReference type="ARBA" id="ARBA00022777"/>
    </source>
</evidence>
<dbReference type="EMBL" id="JAQQBR010000002">
    <property type="protein sequence ID" value="KAK0181336.1"/>
    <property type="molecule type" value="Genomic_DNA"/>
</dbReference>
<sequence>MRHIVALDVGTTTLRCHILDECAITIATAVDKVELLYPKPSYVEIDPDQLWNAILKVIKDAVQASKIDVKTIACFGISTQRGSCITWNLDTGKHYHRFITWKDLRADSMVREWNSSLTMKSLRLGSHFLYTLTRNRRYRAGSGLKLMNTQMTLRLAWALNHVPGLKEAAESGKAVFGGVDSWLLYKLTGKHISDVSSASATGLYDPFSMCWASWLMNIIKIPPSMFPQVVDTAGKFGDTPVDIFGVPVPITCCMADQAASLFGSGCFQAGDIKVTMGTGTFLDVNTGKQAHASITGLYPLVAWKIGDELAYMVEGSSNDNGTLIEWTKSLGIIQDPSEMSSLASSVDDSDGIYFVPAFSGLQAPINDQSAATGLLGLKPTSGKAHIVRSILESLVFRIVLLYDTVCAETRKSYSSIRVDGGVSLNDFMLQLLADMTGLVVERPANTEMAILGVSFLSGLQCGIWHDKEELRKLKCSGSLFEPNKIRNKEYQPIINRWKKAVERFRNWY</sequence>
<evidence type="ECO:0000256" key="6">
    <source>
        <dbReference type="ARBA" id="ARBA00022679"/>
    </source>
</evidence>
<dbReference type="GO" id="GO:0004370">
    <property type="term" value="F:glycerol kinase activity"/>
    <property type="evidence" value="ECO:0007669"/>
    <property type="project" value="UniProtKB-EC"/>
</dbReference>
<dbReference type="EC" id="2.7.1.30" evidence="4"/>
<dbReference type="FunFam" id="3.30.420.40:FF:000102">
    <property type="entry name" value="Putative glycerol kinase 5"/>
    <property type="match status" value="1"/>
</dbReference>
<dbReference type="GO" id="GO:0005739">
    <property type="term" value="C:mitochondrion"/>
    <property type="evidence" value="ECO:0007669"/>
    <property type="project" value="TreeGrafter"/>
</dbReference>
<feature type="domain" description="Carbohydrate kinase FGGY N-terminal" evidence="14">
    <location>
        <begin position="4"/>
        <end position="263"/>
    </location>
</feature>
<evidence type="ECO:0000256" key="2">
    <source>
        <dbReference type="ARBA" id="ARBA00005190"/>
    </source>
</evidence>
<name>A0AA39G5C6_MICHY</name>
<keyword evidence="17" id="KW-1185">Reference proteome</keyword>
<keyword evidence="5" id="KW-0963">Cytoplasm</keyword>
<evidence type="ECO:0000256" key="1">
    <source>
        <dbReference type="ARBA" id="ARBA00004496"/>
    </source>
</evidence>
<evidence type="ECO:0000256" key="7">
    <source>
        <dbReference type="ARBA" id="ARBA00022741"/>
    </source>
</evidence>
<gene>
    <name evidence="16" type="ORF">PV327_003628</name>
</gene>
<keyword evidence="6" id="KW-0808">Transferase</keyword>
<dbReference type="Pfam" id="PF02782">
    <property type="entry name" value="FGGY_C"/>
    <property type="match status" value="1"/>
</dbReference>
<dbReference type="PANTHER" id="PTHR10196:SF68">
    <property type="entry name" value="GLYCEROL KINASE 5-RELATED"/>
    <property type="match status" value="1"/>
</dbReference>
<dbReference type="SUPFAM" id="SSF53067">
    <property type="entry name" value="Actin-like ATPase domain"/>
    <property type="match status" value="2"/>
</dbReference>
<keyword evidence="9" id="KW-0319">Glycerol metabolism</keyword>
<evidence type="ECO:0000256" key="12">
    <source>
        <dbReference type="ARBA" id="ARBA00045165"/>
    </source>
</evidence>
<dbReference type="InterPro" id="IPR000577">
    <property type="entry name" value="Carb_kinase_FGGY"/>
</dbReference>
<comment type="function">
    <text evidence="12">Skin-specific kinase that plays a key role in glycerol metabolism, catalyzing its phosphorylation to produce sn-glycerol 3-phosphate. Involved in skin-specific regulation of sterol regulatory element-binding protein (SREBP) processing and lipid biosynthesis.</text>
</comment>
<dbReference type="InterPro" id="IPR018484">
    <property type="entry name" value="FGGY_N"/>
</dbReference>
<accession>A0AA39G5C6</accession>
<comment type="pathway">
    <text evidence="2">Polyol metabolism; glycerol degradation via glycerol kinase pathway; sn-glycerol 3-phosphate from glycerol: step 1/1.</text>
</comment>
<evidence type="ECO:0000256" key="11">
    <source>
        <dbReference type="ARBA" id="ARBA00033026"/>
    </source>
</evidence>
<organism evidence="16 17">
    <name type="scientific">Microctonus hyperodae</name>
    <name type="common">Parasitoid wasp</name>
    <dbReference type="NCBI Taxonomy" id="165561"/>
    <lineage>
        <taxon>Eukaryota</taxon>
        <taxon>Metazoa</taxon>
        <taxon>Ecdysozoa</taxon>
        <taxon>Arthropoda</taxon>
        <taxon>Hexapoda</taxon>
        <taxon>Insecta</taxon>
        <taxon>Pterygota</taxon>
        <taxon>Neoptera</taxon>
        <taxon>Endopterygota</taxon>
        <taxon>Hymenoptera</taxon>
        <taxon>Apocrita</taxon>
        <taxon>Ichneumonoidea</taxon>
        <taxon>Braconidae</taxon>
        <taxon>Euphorinae</taxon>
        <taxon>Microctonus</taxon>
    </lineage>
</organism>
<dbReference type="FunFam" id="3.30.420.40:FF:000104">
    <property type="entry name" value="putative glycerol kinase 5"/>
    <property type="match status" value="1"/>
</dbReference>
<protein>
    <recommendedName>
        <fullName evidence="13">Glycerol kinase 5</fullName>
        <ecNumber evidence="4">2.7.1.30</ecNumber>
    </recommendedName>
    <alternativeName>
        <fullName evidence="11">ATP:glycerol 3-phosphotransferase 5</fullName>
    </alternativeName>
</protein>
<feature type="domain" description="Carbohydrate kinase FGGY C-terminal" evidence="15">
    <location>
        <begin position="273"/>
        <end position="456"/>
    </location>
</feature>
<dbReference type="InterPro" id="IPR018485">
    <property type="entry name" value="FGGY_C"/>
</dbReference>
<dbReference type="GO" id="GO:0006071">
    <property type="term" value="P:glycerol metabolic process"/>
    <property type="evidence" value="ECO:0007669"/>
    <property type="project" value="UniProtKB-KW"/>
</dbReference>
<dbReference type="Gene3D" id="3.30.420.40">
    <property type="match status" value="2"/>
</dbReference>